<gene>
    <name evidence="2" type="ORF">SAMN04488137_4580</name>
</gene>
<dbReference type="STRING" id="459525.SAMN04488137_4580"/>
<organism evidence="2 3">
    <name type="scientific">Fictibacillus solisalsi</name>
    <dbReference type="NCBI Taxonomy" id="459525"/>
    <lineage>
        <taxon>Bacteria</taxon>
        <taxon>Bacillati</taxon>
        <taxon>Bacillota</taxon>
        <taxon>Bacilli</taxon>
        <taxon>Bacillales</taxon>
        <taxon>Fictibacillaceae</taxon>
        <taxon>Fictibacillus</taxon>
    </lineage>
</organism>
<dbReference type="RefSeq" id="WP_090238662.1">
    <property type="nucleotide sequence ID" value="NZ_FNHW01000005.1"/>
</dbReference>
<accession>A0A1H0BN90</accession>
<dbReference type="AlphaFoldDB" id="A0A1H0BN90"/>
<evidence type="ECO:0000256" key="1">
    <source>
        <dbReference type="SAM" id="MobiDB-lite"/>
    </source>
</evidence>
<evidence type="ECO:0000313" key="2">
    <source>
        <dbReference type="EMBL" id="SDN47106.1"/>
    </source>
</evidence>
<sequence>MSDKKPRLSLTANKMPEDVYRILAEKGDTRRLTPYVVSLVEKERMMDTLIMNLSKVVYKIDDLEETINEMKEQLQGSSNSSPKRESDEKVVQGSIGVSENIDGGIEEEIEEVDF</sequence>
<feature type="compositionally biased region" description="Acidic residues" evidence="1">
    <location>
        <begin position="104"/>
        <end position="114"/>
    </location>
</feature>
<evidence type="ECO:0000313" key="3">
    <source>
        <dbReference type="Proteomes" id="UP000199544"/>
    </source>
</evidence>
<feature type="region of interest" description="Disordered" evidence="1">
    <location>
        <begin position="70"/>
        <end position="114"/>
    </location>
</feature>
<proteinExistence type="predicted"/>
<keyword evidence="3" id="KW-1185">Reference proteome</keyword>
<dbReference type="Proteomes" id="UP000199544">
    <property type="component" value="Unassembled WGS sequence"/>
</dbReference>
<reference evidence="3" key="1">
    <citation type="submission" date="2016-10" db="EMBL/GenBank/DDBJ databases">
        <authorList>
            <person name="Varghese N."/>
            <person name="Submissions S."/>
        </authorList>
    </citation>
    <scope>NUCLEOTIDE SEQUENCE [LARGE SCALE GENOMIC DNA]</scope>
    <source>
        <strain evidence="3">CGMCC 1.6854</strain>
    </source>
</reference>
<dbReference type="EMBL" id="FNHW01000005">
    <property type="protein sequence ID" value="SDN47106.1"/>
    <property type="molecule type" value="Genomic_DNA"/>
</dbReference>
<name>A0A1H0BN90_9BACL</name>
<dbReference type="OrthoDB" id="2973327at2"/>
<protein>
    <submittedName>
        <fullName evidence="2">Uncharacterized protein</fullName>
    </submittedName>
</protein>